<dbReference type="EMBL" id="MASW01000002">
    <property type="protein sequence ID" value="PXY27865.1"/>
    <property type="molecule type" value="Genomic_DNA"/>
</dbReference>
<evidence type="ECO:0000256" key="3">
    <source>
        <dbReference type="ARBA" id="ARBA00022741"/>
    </source>
</evidence>
<dbReference type="CDD" id="cd03216">
    <property type="entry name" value="ABC_Carb_Monos_I"/>
    <property type="match status" value="1"/>
</dbReference>
<keyword evidence="3" id="KW-0547">Nucleotide-binding</keyword>
<dbReference type="PROSITE" id="PS00211">
    <property type="entry name" value="ABC_TRANSPORTER_1"/>
    <property type="match status" value="1"/>
</dbReference>
<dbReference type="PANTHER" id="PTHR43790">
    <property type="entry name" value="CARBOHYDRATE TRANSPORT ATP-BINDING PROTEIN MG119-RELATED"/>
    <property type="match status" value="1"/>
</dbReference>
<dbReference type="InterPro" id="IPR027417">
    <property type="entry name" value="P-loop_NTPase"/>
</dbReference>
<dbReference type="PROSITE" id="PS50893">
    <property type="entry name" value="ABC_TRANSPORTER_2"/>
    <property type="match status" value="2"/>
</dbReference>
<evidence type="ECO:0000256" key="4">
    <source>
        <dbReference type="ARBA" id="ARBA00022840"/>
    </source>
</evidence>
<dbReference type="GO" id="GO:0005524">
    <property type="term" value="F:ATP binding"/>
    <property type="evidence" value="ECO:0007669"/>
    <property type="project" value="UniProtKB-KW"/>
</dbReference>
<dbReference type="AlphaFoldDB" id="A0A2V4B3Z3"/>
<dbReference type="GO" id="GO:0016887">
    <property type="term" value="F:ATP hydrolysis activity"/>
    <property type="evidence" value="ECO:0007669"/>
    <property type="project" value="InterPro"/>
</dbReference>
<keyword evidence="1" id="KW-0813">Transport</keyword>
<dbReference type="SUPFAM" id="SSF52540">
    <property type="entry name" value="P-loop containing nucleoside triphosphate hydrolases"/>
    <property type="match status" value="2"/>
</dbReference>
<dbReference type="InterPro" id="IPR003439">
    <property type="entry name" value="ABC_transporter-like_ATP-bd"/>
</dbReference>
<dbReference type="Gene3D" id="3.40.50.300">
    <property type="entry name" value="P-loop containing nucleotide triphosphate hydrolases"/>
    <property type="match status" value="2"/>
</dbReference>
<keyword evidence="6" id="KW-1185">Reference proteome</keyword>
<evidence type="ECO:0000256" key="1">
    <source>
        <dbReference type="ARBA" id="ARBA00022448"/>
    </source>
</evidence>
<evidence type="ECO:0000313" key="5">
    <source>
        <dbReference type="EMBL" id="PXY27865.1"/>
    </source>
</evidence>
<name>A0A2V4B3Z3_9PSEU</name>
<dbReference type="InterPro" id="IPR017871">
    <property type="entry name" value="ABC_transporter-like_CS"/>
</dbReference>
<keyword evidence="4 5" id="KW-0067">ATP-binding</keyword>
<accession>A0A2V4B3Z3</accession>
<reference evidence="5 6" key="1">
    <citation type="submission" date="2016-07" db="EMBL/GenBank/DDBJ databases">
        <title>Draft genome sequence of Prauserella muralis DSM 45305, isolated from a mould-covered wall in an indoor environment.</title>
        <authorList>
            <person name="Ruckert C."/>
            <person name="Albersmeier A."/>
            <person name="Jiang C.-L."/>
            <person name="Jiang Y."/>
            <person name="Kalinowski J."/>
            <person name="Schneider O."/>
            <person name="Winkler A."/>
            <person name="Zotchev S.B."/>
        </authorList>
    </citation>
    <scope>NUCLEOTIDE SEQUENCE [LARGE SCALE GENOMIC DNA]</scope>
    <source>
        <strain evidence="5 6">DSM 45305</strain>
    </source>
</reference>
<gene>
    <name evidence="5" type="ORF">BAY60_15995</name>
</gene>
<dbReference type="CDD" id="cd03215">
    <property type="entry name" value="ABC_Carb_Monos_II"/>
    <property type="match status" value="1"/>
</dbReference>
<evidence type="ECO:0000256" key="2">
    <source>
        <dbReference type="ARBA" id="ARBA00022737"/>
    </source>
</evidence>
<evidence type="ECO:0000313" key="6">
    <source>
        <dbReference type="Proteomes" id="UP000249915"/>
    </source>
</evidence>
<comment type="caution">
    <text evidence="5">The sequence shown here is derived from an EMBL/GenBank/DDBJ whole genome shotgun (WGS) entry which is preliminary data.</text>
</comment>
<dbReference type="InterPro" id="IPR003593">
    <property type="entry name" value="AAA+_ATPase"/>
</dbReference>
<dbReference type="OrthoDB" id="7757085at2"/>
<organism evidence="5 6">
    <name type="scientific">Prauserella muralis</name>
    <dbReference type="NCBI Taxonomy" id="588067"/>
    <lineage>
        <taxon>Bacteria</taxon>
        <taxon>Bacillati</taxon>
        <taxon>Actinomycetota</taxon>
        <taxon>Actinomycetes</taxon>
        <taxon>Pseudonocardiales</taxon>
        <taxon>Pseudonocardiaceae</taxon>
        <taxon>Prauserella</taxon>
    </lineage>
</organism>
<dbReference type="InterPro" id="IPR050107">
    <property type="entry name" value="ABC_carbohydrate_import_ATPase"/>
</dbReference>
<protein>
    <submittedName>
        <fullName evidence="5">ABC transporter ATP-binding protein</fullName>
    </submittedName>
</protein>
<keyword evidence="2" id="KW-0677">Repeat</keyword>
<proteinExistence type="predicted"/>
<dbReference type="SMART" id="SM00382">
    <property type="entry name" value="AAA"/>
    <property type="match status" value="2"/>
</dbReference>
<dbReference type="Pfam" id="PF00005">
    <property type="entry name" value="ABC_tran"/>
    <property type="match status" value="2"/>
</dbReference>
<dbReference type="Proteomes" id="UP000249915">
    <property type="component" value="Unassembled WGS sequence"/>
</dbReference>
<sequence>MSGSVAEHADARSESDGDQLVELSQVTKTYRGVHAIRDVDFGLRAGEVHALVGENGAGKSTLCKILAGAVRHSSGEMRVGGQTVAFRRPHEALEHGIAMVYQETSLVPTMTAAQNIELGHEKLLTRFRSLNINAQQLLQSMNFQVEPAAYVSTLGAAKKQMVEIARALRSQAQTIIFDEPTAALTPEETLHLFDVISDLRAAGIGIIYVSHAIEESLQIADRVTVLRDGERVATLQAKSTTRDEIVRYMVGRALTGSRAQTRPVTAEPARRRKVLEVENLILGDIVRNMSFSAYAGEVLGIAGLIGSGRTETAKIIAGELKRNRLHGGRVLLNGKPVRYRVPKQAIDDGIVYITEDRKLDGFFETMTIADNLYLGYLASRRGRRRWLMSGRQRDRLAKEWTERLRIKAINADAKIVELSGGNQQKVVVGKSLVAQPEVVIFDEPTKGVDVGAIEEIHELIRRLADDGKAVIVISSYLPEVLSVSDRILVARFGRTVAEFSREEATQEKIMYAAIF</sequence>
<dbReference type="PANTHER" id="PTHR43790:SF9">
    <property type="entry name" value="GALACTOFURANOSE TRANSPORTER ATP-BINDING PROTEIN YTFR"/>
    <property type="match status" value="1"/>
</dbReference>